<protein>
    <submittedName>
        <fullName evidence="1">Protein ALP1-like</fullName>
    </submittedName>
</protein>
<evidence type="ECO:0000313" key="2">
    <source>
        <dbReference type="Proteomes" id="UP001178508"/>
    </source>
</evidence>
<evidence type="ECO:0000313" key="1">
    <source>
        <dbReference type="EMBL" id="CAJ1079899.1"/>
    </source>
</evidence>
<dbReference type="EMBL" id="OY660881">
    <property type="protein sequence ID" value="CAJ1079899.1"/>
    <property type="molecule type" value="Genomic_DNA"/>
</dbReference>
<reference evidence="1" key="1">
    <citation type="submission" date="2023-08" db="EMBL/GenBank/DDBJ databases">
        <authorList>
            <person name="Alioto T."/>
            <person name="Alioto T."/>
            <person name="Gomez Garrido J."/>
        </authorList>
    </citation>
    <scope>NUCLEOTIDE SEQUENCE</scope>
</reference>
<organism evidence="1 2">
    <name type="scientific">Xyrichtys novacula</name>
    <name type="common">Pearly razorfish</name>
    <name type="synonym">Hemipteronotus novacula</name>
    <dbReference type="NCBI Taxonomy" id="13765"/>
    <lineage>
        <taxon>Eukaryota</taxon>
        <taxon>Metazoa</taxon>
        <taxon>Chordata</taxon>
        <taxon>Craniata</taxon>
        <taxon>Vertebrata</taxon>
        <taxon>Euteleostomi</taxon>
        <taxon>Actinopterygii</taxon>
        <taxon>Neopterygii</taxon>
        <taxon>Teleostei</taxon>
        <taxon>Neoteleostei</taxon>
        <taxon>Acanthomorphata</taxon>
        <taxon>Eupercaria</taxon>
        <taxon>Labriformes</taxon>
        <taxon>Labridae</taxon>
        <taxon>Xyrichtys</taxon>
    </lineage>
</organism>
<name>A0AAV1H5A6_XYRNO</name>
<dbReference type="AlphaFoldDB" id="A0AAV1H5A6"/>
<keyword evidence="2" id="KW-1185">Reference proteome</keyword>
<gene>
    <name evidence="1" type="ORF">XNOV1_A019858</name>
</gene>
<proteinExistence type="predicted"/>
<sequence>MLNMDDHNFSRHFHVTKPQFEYLMMKLQDNGIEQQHSQGLPPVPATKKVLMFLWFMANQNSFWKVHDARMLRASDFYMTWQEKMGDNSLLGDSAYIGQAFPFFIMPKRDNGALTEADKLQTPGSAFGIMKFCRWRHLRDLQNTQIDTVVMIAACFLHNMCNGASEICQKHPNGCPRQADENE</sequence>
<dbReference type="Proteomes" id="UP001178508">
    <property type="component" value="Chromosome 18"/>
</dbReference>
<accession>A0AAV1H5A6</accession>